<dbReference type="CDD" id="cd00054">
    <property type="entry name" value="EGF_CA"/>
    <property type="match status" value="12"/>
</dbReference>
<dbReference type="FunFam" id="2.10.25.10:FF:000046">
    <property type="entry name" value="Latent-transforming growth factor beta-binding protein 1 isoform x2"/>
    <property type="match status" value="1"/>
</dbReference>
<comment type="subcellular location">
    <subcellularLocation>
        <location evidence="1">Secreted</location>
        <location evidence="1">Extracellular space</location>
        <location evidence="1">Extracellular matrix</location>
    </subcellularLocation>
</comment>
<evidence type="ECO:0000256" key="13">
    <source>
        <dbReference type="PROSITE-ProRule" id="PRU00076"/>
    </source>
</evidence>
<keyword evidence="8" id="KW-0325">Glycoprotein</keyword>
<evidence type="ECO:0000259" key="15">
    <source>
        <dbReference type="PROSITE" id="PS50026"/>
    </source>
</evidence>
<evidence type="ECO:0000256" key="2">
    <source>
        <dbReference type="ARBA" id="ARBA00022525"/>
    </source>
</evidence>
<evidence type="ECO:0000256" key="8">
    <source>
        <dbReference type="ARBA" id="ARBA00023180"/>
    </source>
</evidence>
<comment type="caution">
    <text evidence="13">Lacks conserved residue(s) required for the propagation of feature annotation.</text>
</comment>
<feature type="domain" description="EGF-like" evidence="15">
    <location>
        <begin position="1590"/>
        <end position="1634"/>
    </location>
</feature>
<evidence type="ECO:0000259" key="16">
    <source>
        <dbReference type="PROSITE" id="PS51364"/>
    </source>
</evidence>
<feature type="domain" description="EGF-like" evidence="15">
    <location>
        <begin position="724"/>
        <end position="761"/>
    </location>
</feature>
<dbReference type="PROSITE" id="PS00022">
    <property type="entry name" value="EGF_1"/>
    <property type="match status" value="1"/>
</dbReference>
<dbReference type="SUPFAM" id="SSF57196">
    <property type="entry name" value="EGF/Laminin"/>
    <property type="match status" value="2"/>
</dbReference>
<dbReference type="FunFam" id="2.10.25.10:FF:000017">
    <property type="entry name" value="latent-transforming growth factor beta-binding protein 4 isoform X1"/>
    <property type="match status" value="1"/>
</dbReference>
<feature type="region of interest" description="Disordered" evidence="14">
    <location>
        <begin position="302"/>
        <end position="337"/>
    </location>
</feature>
<comment type="similarity">
    <text evidence="10">Belongs to the LTBP family.</text>
</comment>
<evidence type="ECO:0000256" key="12">
    <source>
        <dbReference type="ARBA" id="ARBA00072995"/>
    </source>
</evidence>
<feature type="compositionally biased region" description="Pro residues" evidence="14">
    <location>
        <begin position="1483"/>
        <end position="1492"/>
    </location>
</feature>
<feature type="domain" description="EGF-like" evidence="15">
    <location>
        <begin position="682"/>
        <end position="719"/>
    </location>
</feature>
<keyword evidence="4 13" id="KW-0245">EGF-like domain</keyword>
<dbReference type="FunFam" id="2.10.25.10:FF:000005">
    <property type="entry name" value="Fibrillin 2"/>
    <property type="match status" value="2"/>
</dbReference>
<evidence type="ECO:0000256" key="3">
    <source>
        <dbReference type="ARBA" id="ARBA00022530"/>
    </source>
</evidence>
<dbReference type="FunFam" id="2.10.25.10:FF:000194">
    <property type="entry name" value="Latent transforming growth factor beta binding protein 2"/>
    <property type="match status" value="1"/>
</dbReference>
<dbReference type="SUPFAM" id="SSF57184">
    <property type="entry name" value="Growth factor receptor domain"/>
    <property type="match status" value="6"/>
</dbReference>
<dbReference type="FunFam" id="3.90.290.10:FF:000001">
    <property type="entry name" value="Latent-transforming growth factor beta-binding protein 3 isoform 1"/>
    <property type="match status" value="1"/>
</dbReference>
<dbReference type="SUPFAM" id="SSF57581">
    <property type="entry name" value="TB module/8-cys domain"/>
    <property type="match status" value="4"/>
</dbReference>
<comment type="subunit">
    <text evidence="11">Forms part of the large latent transforming growth factor beta precursor complex; removal is essential for activation of complex. Interacts with LTBP1 and TGFB1. Interacts with EFEMP2; this interaction promotes fibrillar deposition of EFEMP2.</text>
</comment>
<evidence type="ECO:0000256" key="10">
    <source>
        <dbReference type="ARBA" id="ARBA00038081"/>
    </source>
</evidence>
<feature type="compositionally biased region" description="Low complexity" evidence="14">
    <location>
        <begin position="305"/>
        <end position="315"/>
    </location>
</feature>
<feature type="domain" description="TB" evidence="16">
    <location>
        <begin position="351"/>
        <end position="392"/>
    </location>
</feature>
<feature type="domain" description="TB" evidence="16">
    <location>
        <begin position="1144"/>
        <end position="1197"/>
    </location>
</feature>
<dbReference type="PROSITE" id="PS51364">
    <property type="entry name" value="TB"/>
    <property type="match status" value="4"/>
</dbReference>
<feature type="disulfide bond" evidence="13">
    <location>
        <begin position="806"/>
        <end position="816"/>
    </location>
</feature>
<evidence type="ECO:0000256" key="7">
    <source>
        <dbReference type="ARBA" id="ARBA00023157"/>
    </source>
</evidence>
<feature type="region of interest" description="Disordered" evidence="14">
    <location>
        <begin position="1"/>
        <end position="126"/>
    </location>
</feature>
<evidence type="ECO:0000256" key="6">
    <source>
        <dbReference type="ARBA" id="ARBA00022737"/>
    </source>
</evidence>
<feature type="compositionally biased region" description="Low complexity" evidence="14">
    <location>
        <begin position="511"/>
        <end position="542"/>
    </location>
</feature>
<evidence type="ECO:0000256" key="1">
    <source>
        <dbReference type="ARBA" id="ARBA00004498"/>
    </source>
</evidence>
<dbReference type="GeneTree" id="ENSGT00940000158234"/>
<reference evidence="17" key="1">
    <citation type="submission" date="2025-08" db="UniProtKB">
        <authorList>
            <consortium name="Ensembl"/>
        </authorList>
    </citation>
    <scope>IDENTIFICATION</scope>
</reference>
<feature type="compositionally biased region" description="Polar residues" evidence="14">
    <location>
        <begin position="596"/>
        <end position="612"/>
    </location>
</feature>
<dbReference type="InterPro" id="IPR000742">
    <property type="entry name" value="EGF"/>
</dbReference>
<evidence type="ECO:0000313" key="18">
    <source>
        <dbReference type="Proteomes" id="UP000261560"/>
    </source>
</evidence>
<dbReference type="GO" id="GO:0071944">
    <property type="term" value="C:cell periphery"/>
    <property type="evidence" value="ECO:0007669"/>
    <property type="project" value="UniProtKB-ARBA"/>
</dbReference>
<keyword evidence="3" id="KW-0272">Extracellular matrix</keyword>
<feature type="domain" description="EGF-like" evidence="15">
    <location>
        <begin position="1258"/>
        <end position="1293"/>
    </location>
</feature>
<keyword evidence="18" id="KW-1185">Reference proteome</keyword>
<dbReference type="InterPro" id="IPR036773">
    <property type="entry name" value="TB_dom_sf"/>
</dbReference>
<dbReference type="InterPro" id="IPR000152">
    <property type="entry name" value="EGF-type_Asp/Asn_hydroxyl_site"/>
</dbReference>
<dbReference type="FunFam" id="2.10.25.10:FF:000019">
    <property type="entry name" value="latent-transforming growth factor beta-binding protein 1 isoform X2"/>
    <property type="match status" value="1"/>
</dbReference>
<dbReference type="InterPro" id="IPR001881">
    <property type="entry name" value="EGF-like_Ca-bd_dom"/>
</dbReference>
<feature type="domain" description="EGF-like" evidence="15">
    <location>
        <begin position="1215"/>
        <end position="1253"/>
    </location>
</feature>
<feature type="disulfide bond" evidence="13">
    <location>
        <begin position="1262"/>
        <end position="1272"/>
    </location>
</feature>
<feature type="domain" description="EGF-like" evidence="15">
    <location>
        <begin position="802"/>
        <end position="839"/>
    </location>
</feature>
<dbReference type="Proteomes" id="UP000261560">
    <property type="component" value="Unplaced"/>
</dbReference>
<dbReference type="FunFam" id="2.10.25.10:FF:000024">
    <property type="entry name" value="Putative latent-transforming growth factor beta-binding protein 2"/>
    <property type="match status" value="1"/>
</dbReference>
<dbReference type="Gene3D" id="2.10.25.10">
    <property type="entry name" value="Laminin"/>
    <property type="match status" value="16"/>
</dbReference>
<dbReference type="InterPro" id="IPR009030">
    <property type="entry name" value="Growth_fac_rcpt_cys_sf"/>
</dbReference>
<dbReference type="SMART" id="SM00181">
    <property type="entry name" value="EGF"/>
    <property type="match status" value="16"/>
</dbReference>
<dbReference type="PANTHER" id="PTHR24034:SF194">
    <property type="entry name" value="LATENT-TRANSFORMING GROWTH FACTOR BETA-BINDING PROTEIN 4"/>
    <property type="match status" value="1"/>
</dbReference>
<dbReference type="FunFam" id="2.10.25.10:FF:000002">
    <property type="entry name" value="Latent-transforming growth factor beta-binding protein 3"/>
    <property type="match status" value="1"/>
</dbReference>
<evidence type="ECO:0000256" key="5">
    <source>
        <dbReference type="ARBA" id="ARBA00022729"/>
    </source>
</evidence>
<keyword evidence="2" id="KW-0964">Secreted</keyword>
<evidence type="ECO:0000313" key="17">
    <source>
        <dbReference type="Ensembl" id="ENSOMEP00000017648.1"/>
    </source>
</evidence>
<feature type="disulfide bond" evidence="13">
    <location>
        <begin position="728"/>
        <end position="738"/>
    </location>
</feature>
<evidence type="ECO:0000256" key="14">
    <source>
        <dbReference type="SAM" id="MobiDB-lite"/>
    </source>
</evidence>
<dbReference type="FunFam" id="2.10.25.10:FF:000139">
    <property type="entry name" value="Fibulin-1"/>
    <property type="match status" value="1"/>
</dbReference>
<evidence type="ECO:0000256" key="11">
    <source>
        <dbReference type="ARBA" id="ARBA00064273"/>
    </source>
</evidence>
<feature type="domain" description="TB" evidence="16">
    <location>
        <begin position="1309"/>
        <end position="1362"/>
    </location>
</feature>
<accession>A0A3B3CIF5</accession>
<dbReference type="FunFam" id="2.10.25.10:FF:000475">
    <property type="entry name" value="latent-transforming growth factor beta-binding protein 1 isoform X3"/>
    <property type="match status" value="1"/>
</dbReference>
<dbReference type="Ensembl" id="ENSOMET00000026423.1">
    <property type="protein sequence ID" value="ENSOMEP00000017648.1"/>
    <property type="gene ID" value="ENSOMEG00000019417.1"/>
</dbReference>
<feature type="compositionally biased region" description="Low complexity" evidence="14">
    <location>
        <begin position="1493"/>
        <end position="1503"/>
    </location>
</feature>
<keyword evidence="5" id="KW-0732">Signal</keyword>
<feature type="region of interest" description="Disordered" evidence="14">
    <location>
        <begin position="1403"/>
        <end position="1532"/>
    </location>
</feature>
<dbReference type="Gene3D" id="3.90.290.10">
    <property type="entry name" value="TGF-beta binding (TB) domain"/>
    <property type="match status" value="4"/>
</dbReference>
<keyword evidence="6" id="KW-0677">Repeat</keyword>
<organism evidence="17 18">
    <name type="scientific">Oryzias melastigma</name>
    <name type="common">Marine medaka</name>
    <dbReference type="NCBI Taxonomy" id="30732"/>
    <lineage>
        <taxon>Eukaryota</taxon>
        <taxon>Metazoa</taxon>
        <taxon>Chordata</taxon>
        <taxon>Craniata</taxon>
        <taxon>Vertebrata</taxon>
        <taxon>Euteleostomi</taxon>
        <taxon>Actinopterygii</taxon>
        <taxon>Neopterygii</taxon>
        <taxon>Teleostei</taxon>
        <taxon>Neoteleostei</taxon>
        <taxon>Acanthomorphata</taxon>
        <taxon>Ovalentaria</taxon>
        <taxon>Atherinomorphae</taxon>
        <taxon>Beloniformes</taxon>
        <taxon>Adrianichthyidae</taxon>
        <taxon>Oryziinae</taxon>
        <taxon>Oryzias</taxon>
    </lineage>
</organism>
<dbReference type="Pfam" id="PF07645">
    <property type="entry name" value="EGF_CA"/>
    <property type="match status" value="13"/>
</dbReference>
<dbReference type="InterPro" id="IPR049883">
    <property type="entry name" value="NOTCH1_EGF-like"/>
</dbReference>
<dbReference type="SMART" id="SM00179">
    <property type="entry name" value="EGF_CA"/>
    <property type="match status" value="15"/>
</dbReference>
<feature type="region of interest" description="Disordered" evidence="14">
    <location>
        <begin position="160"/>
        <end position="181"/>
    </location>
</feature>
<feature type="compositionally biased region" description="Polar residues" evidence="14">
    <location>
        <begin position="572"/>
        <end position="588"/>
    </location>
</feature>
<dbReference type="PROSITE" id="PS50026">
    <property type="entry name" value="EGF_3"/>
    <property type="match status" value="10"/>
</dbReference>
<evidence type="ECO:0000256" key="9">
    <source>
        <dbReference type="ARBA" id="ARBA00023183"/>
    </source>
</evidence>
<dbReference type="InterPro" id="IPR017878">
    <property type="entry name" value="TB_dom"/>
</dbReference>
<dbReference type="PROSITE" id="PS00010">
    <property type="entry name" value="ASX_HYDROXYL"/>
    <property type="match status" value="9"/>
</dbReference>
<dbReference type="Pfam" id="PF00683">
    <property type="entry name" value="TB"/>
    <property type="match status" value="4"/>
</dbReference>
<proteinExistence type="inferred from homology"/>
<feature type="domain" description="EGF-like" evidence="15">
    <location>
        <begin position="922"/>
        <end position="959"/>
    </location>
</feature>
<feature type="compositionally biased region" description="Basic and acidic residues" evidence="14">
    <location>
        <begin position="82"/>
        <end position="97"/>
    </location>
</feature>
<feature type="compositionally biased region" description="Gly residues" evidence="14">
    <location>
        <begin position="1418"/>
        <end position="1429"/>
    </location>
</feature>
<keyword evidence="7 13" id="KW-1015">Disulfide bond</keyword>
<feature type="disulfide bond" evidence="13">
    <location>
        <begin position="188"/>
        <end position="198"/>
    </location>
</feature>
<protein>
    <recommendedName>
        <fullName evidence="12">Latent-transforming growth factor beta-binding protein 4</fullName>
    </recommendedName>
</protein>
<dbReference type="GO" id="GO:0019838">
    <property type="term" value="F:growth factor binding"/>
    <property type="evidence" value="ECO:0007669"/>
    <property type="project" value="UniProtKB-KW"/>
</dbReference>
<dbReference type="PANTHER" id="PTHR24034">
    <property type="entry name" value="EGF-LIKE DOMAIN-CONTAINING PROTEIN"/>
    <property type="match status" value="1"/>
</dbReference>
<dbReference type="GO" id="GO:0005509">
    <property type="term" value="F:calcium ion binding"/>
    <property type="evidence" value="ECO:0007669"/>
    <property type="project" value="InterPro"/>
</dbReference>
<reference evidence="17" key="2">
    <citation type="submission" date="2025-09" db="UniProtKB">
        <authorList>
            <consortium name="Ensembl"/>
        </authorList>
    </citation>
    <scope>IDENTIFICATION</scope>
</reference>
<feature type="domain" description="EGF-like" evidence="15">
    <location>
        <begin position="964"/>
        <end position="999"/>
    </location>
</feature>
<dbReference type="InterPro" id="IPR018097">
    <property type="entry name" value="EGF_Ca-bd_CS"/>
</dbReference>
<feature type="disulfide bond" evidence="13">
    <location>
        <begin position="206"/>
        <end position="215"/>
    </location>
</feature>
<name>A0A3B3CIF5_ORYME</name>
<feature type="domain" description="EGF-like" evidence="15">
    <location>
        <begin position="880"/>
        <end position="921"/>
    </location>
</feature>
<dbReference type="FunFam" id="2.10.25.10:FF:000056">
    <property type="entry name" value="Latent-transforming growth factor beta-binding protein 3 isoform 2"/>
    <property type="match status" value="1"/>
</dbReference>
<evidence type="ECO:0000256" key="4">
    <source>
        <dbReference type="ARBA" id="ARBA00022536"/>
    </source>
</evidence>
<keyword evidence="9" id="KW-0340">Growth factor binding</keyword>
<sequence>MAPPSSSDAPPTPAAVRPEGPEVKRLSARAHGEDPGSGPVRSRAPAVRRREEQARVIQRLVTPEETPTSSGRPGLTRGGSSSEERRSKPQLELKMSPEPKGVQASPAGRRRWEEKKRRGGKQKPSLREVQWMLLRRTSSAGGAGGGMAALLMKHITKEKKKLRRLTSSSTKTLSQRGEGSNSAPSVLCPLLCKNGGVCVQQDRCLCPANFTGKFCHIPVTPEAVSTATGSFSINEIIKPALLSANQELTHSEFLLPLGQNQEAQRPAVPASSMVKVRVQHPPEASVKVHQVVKVSGSGPAQRALSSFSSGSAGAPAPSPDLSVAPPSPGSRGVQAQTVRGGGTYTQHSGFKYCFREVRDGQCSSPLPGLRSRDVCCSGMGKAWGLTDCVLCPQNTGQSNSSCPAGFERVNGTQCVAHSVISEEKGQCFRVLDPTRRPSSCSLPIGRNITKQICCCSRVGKAWGPDCQRCPQFGSVSFKEICPAGPGYHYSASTLQVTQRVSDHLDLTGAESGSSSSRTSISQQKHSSSSFSSSGGRPSSSPLEPRPRPEPHPTASSPEQPASGGTVVLQGKPSVQQTRYGSGVSQTAQARLPSAGTEGSQPSLRSRSDQLPSAGNPLPPVVLPRNPAVPTARPARVQPLKGVCETRPGVCGRGRCVDLPGGKHSCVCESGYEPGPQRTTCQDVNECAQSAGVCAGGQCVNTPGSFRCVCPSGYAADGPQSGCRDVDECLQNPCSNGRCENTLGSYRCVCRHGYRLSGNTCTDVDECVDPLRCPGQECVNTPGSYRCTPCRPGYGLLNGICTDIDECRQAPCSNARCENTPGSFRCVCRLGYRLQNHTCTDVDECAEPSRCPGQMCVNSAGSYRCVSCRSGYKLTNRQCTDVDECESAAACEADRRCVNTAGSFRCDCLPGYRASGLGRQCTDINECLEGDLCFSGGECLNTPGSYVCMCSQGFTLSSNGTACMDVDECVKPGVCSDGRCVNTDGSFVCRCENGFTSNPERTACLDVDECVSSRGSVCGSQRCENTIGSYRCLTSCEPGYRVLADGSCADEDECESQPGVCGAARCENLKGSFECKCDASGQTFEAASRRCVSAAPRQTGPGIQILSSSPSSSTPFHARMVELAPPPPPAAAPAPLPEARPGELRECYYNLANRGSCSLLATNTTQQECCCTAGEGWGLGCQYYTCPPANTAEFLALCPSGRGYVTAGPGVFSYRDVDECKRFQPQVCKNGVCVNNIPGYSCYCSSGYVYNSSLLECVDHDECEEETCVGGVCVNTVGSYYCSCPPNLVVDDTQRNCVNSSHGAMDENLSVCWQHVSADLLCQSPLLGAHVTFSDCCCIYGEGWGMGCALCPSSDSEEYASLCSSFAPLFPDSFAEPPGPGLLPEAGRGAAPYGSDLYTRTLVPSRDFSRPDYDDYSPAGGGRSGFGGRTPGTVGLPDDGYRPSDYSVYFSEGDYGPPDSSAPRTPSFRLPPDPRSEIAFGARPFPPAQPDGPPLSLAPLPGSPYEDPEEDEMTWRRGPPFPPFTDRSRGGGGPRRLYERRYESYAGLSAAEDCGILHGCENGRCIRVAEGYTCDCYQGYELDMTSMTCIDINECEDGVGLEFPCVNARCVNTEGSFRCVCRRGYVMSRRRNHCVAA</sequence>
<feature type="compositionally biased region" description="Basic and acidic residues" evidence="14">
    <location>
        <begin position="19"/>
        <end position="34"/>
    </location>
</feature>
<dbReference type="InterPro" id="IPR050751">
    <property type="entry name" value="ECM_structural_protein"/>
</dbReference>
<dbReference type="PROSITE" id="PS01186">
    <property type="entry name" value="EGF_2"/>
    <property type="match status" value="5"/>
</dbReference>
<feature type="compositionally biased region" description="Low complexity" evidence="14">
    <location>
        <begin position="165"/>
        <end position="174"/>
    </location>
</feature>
<feature type="domain" description="TB" evidence="16">
    <location>
        <begin position="425"/>
        <end position="481"/>
    </location>
</feature>
<feature type="region of interest" description="Disordered" evidence="14">
    <location>
        <begin position="506"/>
        <end position="627"/>
    </location>
</feature>
<feature type="domain" description="EGF-like" evidence="15">
    <location>
        <begin position="184"/>
        <end position="216"/>
    </location>
</feature>
<dbReference type="PROSITE" id="PS01187">
    <property type="entry name" value="EGF_CA"/>
    <property type="match status" value="6"/>
</dbReference>